<sequence>MIRHVLFQKDSLPLLSTMDHEKNPHLQEYINMEKQLLQKVKSSITVKSEYNFHIFKISGFTILALTDHSYPQSLAFDFLQQIYNEYASSGIKITSRPYCLMKLEPTIQSLKQKYNQPKKYTAHEINIPKMELYELIPQKKLIIPKMPANWSTRLLFLLCLLLFYIDFTLCLNLAIAAYRIIRYNQHKLPGFQIILENPLIFMLGILSPFYIYLAIIYVQKKILSKNLKLVNMMHNNLVILQILIVLLVPKPGPEIMNATLKILQAARVPIEPKFVDMGKEFYLKGYSTGMTPEAKETVESTRILFKGPMETPKGSGVKSINVTARKVWSTFANKRVFQTLPGVETVFSMANIPIDLTLFRENIEDTYGGIEHFQSHDNNHKRVTCCHKANIMKLTDGLFLETFYAVAKEYPQIKADDIIVDDLAMKLVSRPDLFDVIVLPNLQGDIMSDLCAGLVGGLGMAPSANIGDDICIFEAVHGTAPDIAGKGVANPTALLLSSLMMLRHLGFHEKSEYIFTGLKNALMAGIRTGDLSQKAKLKPVSTDGFADGIIKNLPPQATQELFNFKLDFKPKNATKPLQNEMMVSPAPKSKKSVGMDIFIDTDLLPKALASVLEPFAKQSGLDLVMISNRGTQVWPTGSVFTQVVNHYRCRFQSKEEKQIEESVLLDLSSQIAKKLRVCSLEMLPVIDGLKKFSLAQGQ</sequence>
<dbReference type="GO" id="GO:0006102">
    <property type="term" value="P:isocitrate metabolic process"/>
    <property type="evidence" value="ECO:0007669"/>
    <property type="project" value="TreeGrafter"/>
</dbReference>
<dbReference type="Pfam" id="PF00180">
    <property type="entry name" value="Iso_dh"/>
    <property type="match status" value="2"/>
</dbReference>
<dbReference type="SMART" id="SM01329">
    <property type="entry name" value="Iso_dh"/>
    <property type="match status" value="1"/>
</dbReference>
<evidence type="ECO:0000256" key="2">
    <source>
        <dbReference type="ARBA" id="ARBA00007769"/>
    </source>
</evidence>
<dbReference type="PANTHER" id="PTHR11835">
    <property type="entry name" value="DECARBOXYLATING DEHYDROGENASES-ISOCITRATE, ISOPROPYLMALATE, TARTRATE"/>
    <property type="match status" value="1"/>
</dbReference>
<keyword evidence="20" id="KW-1185">Reference proteome</keyword>
<keyword evidence="7" id="KW-0329">Glyoxylate bypass</keyword>
<comment type="function">
    <text evidence="16">Catalyzes the oxidative decarboxylation of isocitrate to 2-oxoglutarate and carbon dioxide with the concomitant reduction of NADP(+).</text>
</comment>
<dbReference type="InterPro" id="IPR011012">
    <property type="entry name" value="Longin-like_dom_sf"/>
</dbReference>
<evidence type="ECO:0000256" key="4">
    <source>
        <dbReference type="ARBA" id="ARBA00011738"/>
    </source>
</evidence>
<evidence type="ECO:0000313" key="19">
    <source>
        <dbReference type="EMBL" id="KAJ3255809.1"/>
    </source>
</evidence>
<evidence type="ECO:0000256" key="17">
    <source>
        <dbReference type="SAM" id="Phobius"/>
    </source>
</evidence>
<dbReference type="EC" id="1.1.1.42" evidence="5"/>
<evidence type="ECO:0000256" key="13">
    <source>
        <dbReference type="ARBA" id="ARBA00029765"/>
    </source>
</evidence>
<comment type="similarity">
    <text evidence="2">Belongs to the isocitrate and isopropylmalate dehydrogenases family.</text>
</comment>
<comment type="caution">
    <text evidence="19">The sequence shown here is derived from an EMBL/GenBank/DDBJ whole genome shotgun (WGS) entry which is preliminary data.</text>
</comment>
<dbReference type="GO" id="GO:0016020">
    <property type="term" value="C:membrane"/>
    <property type="evidence" value="ECO:0007669"/>
    <property type="project" value="UniProtKB-SubCell"/>
</dbReference>
<keyword evidence="17" id="KW-1133">Transmembrane helix</keyword>
<dbReference type="EMBL" id="JADGKB010000060">
    <property type="protein sequence ID" value="KAJ3255809.1"/>
    <property type="molecule type" value="Genomic_DNA"/>
</dbReference>
<evidence type="ECO:0000313" key="20">
    <source>
        <dbReference type="Proteomes" id="UP001210925"/>
    </source>
</evidence>
<keyword evidence="17" id="KW-0812">Transmembrane</keyword>
<dbReference type="GO" id="GO:0006097">
    <property type="term" value="P:glyoxylate cycle"/>
    <property type="evidence" value="ECO:0007669"/>
    <property type="project" value="UniProtKB-KW"/>
</dbReference>
<keyword evidence="9" id="KW-0560">Oxidoreductase</keyword>
<evidence type="ECO:0000256" key="11">
    <source>
        <dbReference type="ARBA" id="ARBA00023211"/>
    </source>
</evidence>
<evidence type="ECO:0000256" key="16">
    <source>
        <dbReference type="ARBA" id="ARBA00046127"/>
    </source>
</evidence>
<feature type="transmembrane region" description="Helical" evidence="17">
    <location>
        <begin position="154"/>
        <end position="178"/>
    </location>
</feature>
<dbReference type="CDD" id="cd14824">
    <property type="entry name" value="Longin"/>
    <property type="match status" value="1"/>
</dbReference>
<comment type="subcellular location">
    <subcellularLocation>
        <location evidence="1">Membrane</location>
    </subcellularLocation>
</comment>
<feature type="transmembrane region" description="Helical" evidence="17">
    <location>
        <begin position="229"/>
        <end position="248"/>
    </location>
</feature>
<dbReference type="InterPro" id="IPR024084">
    <property type="entry name" value="IsoPropMal-DH-like_dom"/>
</dbReference>
<evidence type="ECO:0000256" key="5">
    <source>
        <dbReference type="ARBA" id="ARBA00013013"/>
    </source>
</evidence>
<comment type="catalytic activity">
    <reaction evidence="12">
        <text>D-threo-isocitrate + NADP(+) = 2-oxoglutarate + CO2 + NADPH</text>
        <dbReference type="Rhea" id="RHEA:19629"/>
        <dbReference type="ChEBI" id="CHEBI:15562"/>
        <dbReference type="ChEBI" id="CHEBI:16526"/>
        <dbReference type="ChEBI" id="CHEBI:16810"/>
        <dbReference type="ChEBI" id="CHEBI:57783"/>
        <dbReference type="ChEBI" id="CHEBI:58349"/>
        <dbReference type="EC" id="1.1.1.42"/>
    </reaction>
</comment>
<dbReference type="GO" id="GO:0005739">
    <property type="term" value="C:mitochondrion"/>
    <property type="evidence" value="ECO:0007669"/>
    <property type="project" value="TreeGrafter"/>
</dbReference>
<dbReference type="SUPFAM" id="SSF64356">
    <property type="entry name" value="SNARE-like"/>
    <property type="match status" value="1"/>
</dbReference>
<dbReference type="GO" id="GO:0006099">
    <property type="term" value="P:tricarboxylic acid cycle"/>
    <property type="evidence" value="ECO:0007669"/>
    <property type="project" value="UniProtKB-KW"/>
</dbReference>
<dbReference type="Proteomes" id="UP001210925">
    <property type="component" value="Unassembled WGS sequence"/>
</dbReference>
<organism evidence="19 20">
    <name type="scientific">Boothiomyces macroporosus</name>
    <dbReference type="NCBI Taxonomy" id="261099"/>
    <lineage>
        <taxon>Eukaryota</taxon>
        <taxon>Fungi</taxon>
        <taxon>Fungi incertae sedis</taxon>
        <taxon>Chytridiomycota</taxon>
        <taxon>Chytridiomycota incertae sedis</taxon>
        <taxon>Chytridiomycetes</taxon>
        <taxon>Rhizophydiales</taxon>
        <taxon>Terramycetaceae</taxon>
        <taxon>Boothiomyces</taxon>
    </lineage>
</organism>
<dbReference type="InterPro" id="IPR010908">
    <property type="entry name" value="Longin_dom"/>
</dbReference>
<proteinExistence type="inferred from homology"/>
<dbReference type="Gene3D" id="3.30.450.50">
    <property type="entry name" value="Longin domain"/>
    <property type="match status" value="1"/>
</dbReference>
<reference evidence="19" key="1">
    <citation type="submission" date="2020-05" db="EMBL/GenBank/DDBJ databases">
        <title>Phylogenomic resolution of chytrid fungi.</title>
        <authorList>
            <person name="Stajich J.E."/>
            <person name="Amses K."/>
            <person name="Simmons R."/>
            <person name="Seto K."/>
            <person name="Myers J."/>
            <person name="Bonds A."/>
            <person name="Quandt C.A."/>
            <person name="Barry K."/>
            <person name="Liu P."/>
            <person name="Grigoriev I."/>
            <person name="Longcore J.E."/>
            <person name="James T.Y."/>
        </authorList>
    </citation>
    <scope>NUCLEOTIDE SEQUENCE</scope>
    <source>
        <strain evidence="19">PLAUS21</strain>
    </source>
</reference>
<protein>
    <recommendedName>
        <fullName evidence="6">Isocitrate dehydrogenase [NADP]</fullName>
        <ecNumber evidence="5">1.1.1.42</ecNumber>
    </recommendedName>
    <alternativeName>
        <fullName evidence="13">IDP</fullName>
    </alternativeName>
    <alternativeName>
        <fullName evidence="14">NADP(+)-specific ICDH</fullName>
    </alternativeName>
    <alternativeName>
        <fullName evidence="15">Oxalosuccinate decarboxylase</fullName>
    </alternativeName>
</protein>
<dbReference type="SUPFAM" id="SSF53659">
    <property type="entry name" value="Isocitrate/Isopropylmalate dehydrogenase-like"/>
    <property type="match status" value="1"/>
</dbReference>
<dbReference type="Gene3D" id="3.30.70.1570">
    <property type="match status" value="1"/>
</dbReference>
<dbReference type="PROSITE" id="PS50859">
    <property type="entry name" value="LONGIN"/>
    <property type="match status" value="1"/>
</dbReference>
<gene>
    <name evidence="19" type="ORF">HK103_006067</name>
</gene>
<comment type="subunit">
    <text evidence="4">Homodimer.</text>
</comment>
<evidence type="ECO:0000256" key="12">
    <source>
        <dbReference type="ARBA" id="ARBA00023554"/>
    </source>
</evidence>
<keyword evidence="10 17" id="KW-0472">Membrane</keyword>
<dbReference type="InterPro" id="IPR046997">
    <property type="entry name" value="Isocitrate_DH_TT1725_C_sf"/>
</dbReference>
<dbReference type="PANTHER" id="PTHR11835:SF34">
    <property type="entry name" value="ISOCITRATE DEHYDROGENASE [NAD] SUBUNIT ALPHA, MITOCHONDRIAL"/>
    <property type="match status" value="1"/>
</dbReference>
<evidence type="ECO:0000256" key="10">
    <source>
        <dbReference type="ARBA" id="ARBA00023136"/>
    </source>
</evidence>
<evidence type="ECO:0000256" key="7">
    <source>
        <dbReference type="ARBA" id="ARBA00022435"/>
    </source>
</evidence>
<evidence type="ECO:0000256" key="14">
    <source>
        <dbReference type="ARBA" id="ARBA00029990"/>
    </source>
</evidence>
<feature type="domain" description="Longin" evidence="18">
    <location>
        <begin position="1"/>
        <end position="89"/>
    </location>
</feature>
<evidence type="ECO:0000256" key="1">
    <source>
        <dbReference type="ARBA" id="ARBA00004370"/>
    </source>
</evidence>
<evidence type="ECO:0000256" key="15">
    <source>
        <dbReference type="ARBA" id="ARBA00031098"/>
    </source>
</evidence>
<dbReference type="AlphaFoldDB" id="A0AAD5Y2E1"/>
<evidence type="ECO:0000256" key="8">
    <source>
        <dbReference type="ARBA" id="ARBA00022857"/>
    </source>
</evidence>
<name>A0AAD5Y2E1_9FUNG</name>
<comment type="similarity">
    <text evidence="3">Belongs to the synaptobrevin family.</text>
</comment>
<dbReference type="GO" id="GO:0004449">
    <property type="term" value="F:isocitrate dehydrogenase (NAD+) activity"/>
    <property type="evidence" value="ECO:0007669"/>
    <property type="project" value="TreeGrafter"/>
</dbReference>
<evidence type="ECO:0000259" key="18">
    <source>
        <dbReference type="PROSITE" id="PS50859"/>
    </source>
</evidence>
<dbReference type="InterPro" id="IPR040978">
    <property type="entry name" value="Isocitrate_DH_TT1725_C"/>
</dbReference>
<keyword evidence="11" id="KW-0464">Manganese</keyword>
<accession>A0AAD5Y2E1</accession>
<dbReference type="GO" id="GO:0046872">
    <property type="term" value="F:metal ion binding"/>
    <property type="evidence" value="ECO:0007669"/>
    <property type="project" value="UniProtKB-KW"/>
</dbReference>
<keyword evidence="8" id="KW-0521">NADP</keyword>
<dbReference type="SMART" id="SM01270">
    <property type="entry name" value="Longin"/>
    <property type="match status" value="1"/>
</dbReference>
<dbReference type="Gene3D" id="3.40.718.10">
    <property type="entry name" value="Isopropylmalate Dehydrogenase"/>
    <property type="match status" value="2"/>
</dbReference>
<evidence type="ECO:0000256" key="9">
    <source>
        <dbReference type="ARBA" id="ARBA00023002"/>
    </source>
</evidence>
<dbReference type="Pfam" id="PF18324">
    <property type="entry name" value="Isocitrate_DH_C_bact"/>
    <property type="match status" value="1"/>
</dbReference>
<evidence type="ECO:0000256" key="6">
    <source>
        <dbReference type="ARBA" id="ARBA00019562"/>
    </source>
</evidence>
<dbReference type="GO" id="GO:0004450">
    <property type="term" value="F:isocitrate dehydrogenase (NADP+) activity"/>
    <property type="evidence" value="ECO:0007669"/>
    <property type="project" value="UniProtKB-EC"/>
</dbReference>
<evidence type="ECO:0000256" key="3">
    <source>
        <dbReference type="ARBA" id="ARBA00008025"/>
    </source>
</evidence>
<feature type="transmembrane region" description="Helical" evidence="17">
    <location>
        <begin position="198"/>
        <end position="217"/>
    </location>
</feature>
<dbReference type="Pfam" id="PF13774">
    <property type="entry name" value="Longin"/>
    <property type="match status" value="1"/>
</dbReference>